<dbReference type="SUPFAM" id="SSF69318">
    <property type="entry name" value="Integrin alpha N-terminal domain"/>
    <property type="match status" value="1"/>
</dbReference>
<dbReference type="GO" id="GO:0004622">
    <property type="term" value="F:phosphatidylcholine lysophospholipase activity"/>
    <property type="evidence" value="ECO:0007669"/>
    <property type="project" value="TreeGrafter"/>
</dbReference>
<comment type="caution">
    <text evidence="4">The sequence shown here is derived from an EMBL/GenBank/DDBJ whole genome shotgun (WGS) entry which is preliminary data.</text>
</comment>
<feature type="region of interest" description="Disordered" evidence="2">
    <location>
        <begin position="297"/>
        <end position="347"/>
    </location>
</feature>
<sequence>MMPLGDSITEGTGSSTGSSYRAALWDRLTGHADRLDFVGSMKSGRLPDTDHEGHYGWKIGGLSANIDTWLPPARPNVVLLHIGTNDVHDDYRTATAPARLGALVDRITSAAPDMTVLVASLVPSNDAPTQKRIEAFNATVPGLVAERRAKGRHVGYVGMGAVTPQDISDDLHPNDRGYAKMADAFYDGIARAAADGWIRQDVAVRPAPPRTPPPGDYRVDADGDGRDDYLVVEDNGVVKAWLNKGGTGRAGWTERGTFATGVGEPGSKVRFADIDGDGKADYLVLQDNDVVKGWINKGGTDRGSWAEFGTYATGSANPPTRSASPTSTATAEPTTSSSRTTARSTPP</sequence>
<gene>
    <name evidence="4" type="ORF">GCM10010218_21320</name>
</gene>
<dbReference type="InterPro" id="IPR036514">
    <property type="entry name" value="SGNH_hydro_sf"/>
</dbReference>
<organism evidence="4 5">
    <name type="scientific">Streptomyces mashuensis</name>
    <dbReference type="NCBI Taxonomy" id="33904"/>
    <lineage>
        <taxon>Bacteria</taxon>
        <taxon>Bacillati</taxon>
        <taxon>Actinomycetota</taxon>
        <taxon>Actinomycetes</taxon>
        <taxon>Kitasatosporales</taxon>
        <taxon>Streptomycetaceae</taxon>
        <taxon>Streptomyces</taxon>
    </lineage>
</organism>
<dbReference type="Pfam" id="PF13472">
    <property type="entry name" value="Lipase_GDSL_2"/>
    <property type="match status" value="1"/>
</dbReference>
<dbReference type="EMBL" id="BNBD01000003">
    <property type="protein sequence ID" value="GHF39744.1"/>
    <property type="molecule type" value="Genomic_DNA"/>
</dbReference>
<dbReference type="InterPro" id="IPR028994">
    <property type="entry name" value="Integrin_alpha_N"/>
</dbReference>
<dbReference type="Proteomes" id="UP000638313">
    <property type="component" value="Unassembled WGS sequence"/>
</dbReference>
<feature type="compositionally biased region" description="Low complexity" evidence="2">
    <location>
        <begin position="315"/>
        <end position="347"/>
    </location>
</feature>
<evidence type="ECO:0000256" key="2">
    <source>
        <dbReference type="SAM" id="MobiDB-lite"/>
    </source>
</evidence>
<reference evidence="4" key="1">
    <citation type="journal article" date="2014" name="Int. J. Syst. Evol. Microbiol.">
        <title>Complete genome sequence of Corynebacterium casei LMG S-19264T (=DSM 44701T), isolated from a smear-ripened cheese.</title>
        <authorList>
            <consortium name="US DOE Joint Genome Institute (JGI-PGF)"/>
            <person name="Walter F."/>
            <person name="Albersmeier A."/>
            <person name="Kalinowski J."/>
            <person name="Ruckert C."/>
        </authorList>
    </citation>
    <scope>NUCLEOTIDE SEQUENCE</scope>
    <source>
        <strain evidence="4">JCM 4059</strain>
    </source>
</reference>
<dbReference type="PANTHER" id="PTHR30383">
    <property type="entry name" value="THIOESTERASE 1/PROTEASE 1/LYSOPHOSPHOLIPASE L1"/>
    <property type="match status" value="1"/>
</dbReference>
<keyword evidence="5" id="KW-1185">Reference proteome</keyword>
<evidence type="ECO:0000259" key="3">
    <source>
        <dbReference type="Pfam" id="PF13472"/>
    </source>
</evidence>
<dbReference type="SUPFAM" id="SSF52266">
    <property type="entry name" value="SGNH hydrolase"/>
    <property type="match status" value="1"/>
</dbReference>
<dbReference type="InterPro" id="IPR051532">
    <property type="entry name" value="Ester_Hydrolysis_Enzymes"/>
</dbReference>
<reference evidence="4" key="2">
    <citation type="submission" date="2020-09" db="EMBL/GenBank/DDBJ databases">
        <authorList>
            <person name="Sun Q."/>
            <person name="Ohkuma M."/>
        </authorList>
    </citation>
    <scope>NUCLEOTIDE SEQUENCE</scope>
    <source>
        <strain evidence="4">JCM 4059</strain>
    </source>
</reference>
<evidence type="ECO:0000313" key="5">
    <source>
        <dbReference type="Proteomes" id="UP000638313"/>
    </source>
</evidence>
<feature type="domain" description="SGNH hydrolase-type esterase" evidence="3">
    <location>
        <begin position="4"/>
        <end position="179"/>
    </location>
</feature>
<name>A0A919B374_9ACTN</name>
<proteinExistence type="predicted"/>
<dbReference type="AlphaFoldDB" id="A0A919B374"/>
<accession>A0A919B374</accession>
<dbReference type="Pfam" id="PF13517">
    <property type="entry name" value="FG-GAP_3"/>
    <property type="match status" value="1"/>
</dbReference>
<dbReference type="PANTHER" id="PTHR30383:SF5">
    <property type="entry name" value="SGNH HYDROLASE-TYPE ESTERASE DOMAIN-CONTAINING PROTEIN"/>
    <property type="match status" value="1"/>
</dbReference>
<evidence type="ECO:0000256" key="1">
    <source>
        <dbReference type="ARBA" id="ARBA00022729"/>
    </source>
</evidence>
<evidence type="ECO:0000313" key="4">
    <source>
        <dbReference type="EMBL" id="GHF39744.1"/>
    </source>
</evidence>
<dbReference type="Gene3D" id="3.40.50.1110">
    <property type="entry name" value="SGNH hydrolase"/>
    <property type="match status" value="1"/>
</dbReference>
<dbReference type="InterPro" id="IPR013517">
    <property type="entry name" value="FG-GAP"/>
</dbReference>
<dbReference type="CDD" id="cd01833">
    <property type="entry name" value="XynB_like"/>
    <property type="match status" value="1"/>
</dbReference>
<keyword evidence="1" id="KW-0732">Signal</keyword>
<dbReference type="InterPro" id="IPR013830">
    <property type="entry name" value="SGNH_hydro"/>
</dbReference>
<protein>
    <recommendedName>
        <fullName evidence="3">SGNH hydrolase-type esterase domain-containing protein</fullName>
    </recommendedName>
</protein>